<feature type="compositionally biased region" description="Polar residues" evidence="1">
    <location>
        <begin position="46"/>
        <end position="55"/>
    </location>
</feature>
<evidence type="ECO:0000313" key="6">
    <source>
        <dbReference type="Proteomes" id="UP000215902"/>
    </source>
</evidence>
<dbReference type="PANTHER" id="PTHR46673:SF1">
    <property type="entry name" value="4F2 CELL-SURFACE ANTIGEN HEAVY CHAIN"/>
    <property type="match status" value="1"/>
</dbReference>
<dbReference type="InterPro" id="IPR017853">
    <property type="entry name" value="GH"/>
</dbReference>
<dbReference type="STRING" id="282301.A0A267ENK6"/>
<dbReference type="GO" id="GO:0016323">
    <property type="term" value="C:basolateral plasma membrane"/>
    <property type="evidence" value="ECO:0007669"/>
    <property type="project" value="TreeGrafter"/>
</dbReference>
<dbReference type="SUPFAM" id="SSF51445">
    <property type="entry name" value="(Trans)glycosidases"/>
    <property type="match status" value="1"/>
</dbReference>
<evidence type="ECO:0000256" key="2">
    <source>
        <dbReference type="SAM" id="Phobius"/>
    </source>
</evidence>
<dbReference type="GO" id="GO:0005975">
    <property type="term" value="P:carbohydrate metabolic process"/>
    <property type="evidence" value="ECO:0007669"/>
    <property type="project" value="InterPro"/>
</dbReference>
<evidence type="ECO:0000313" key="4">
    <source>
        <dbReference type="EMBL" id="PAA62352.1"/>
    </source>
</evidence>
<dbReference type="InterPro" id="IPR006047">
    <property type="entry name" value="GH13_cat_dom"/>
</dbReference>
<feature type="domain" description="Glycosyl hydrolase family 13 catalytic" evidence="3">
    <location>
        <begin position="128"/>
        <end position="501"/>
    </location>
</feature>
<dbReference type="PANTHER" id="PTHR46673">
    <property type="entry name" value="4F2 CELL-SURFACE ANTIGEN HEAVY CHAIN"/>
    <property type="match status" value="1"/>
</dbReference>
<feature type="compositionally biased region" description="Basic and acidic residues" evidence="1">
    <location>
        <begin position="35"/>
        <end position="45"/>
    </location>
</feature>
<evidence type="ECO:0000256" key="1">
    <source>
        <dbReference type="SAM" id="MobiDB-lite"/>
    </source>
</evidence>
<dbReference type="Proteomes" id="UP000215902">
    <property type="component" value="Unassembled WGS sequence"/>
</dbReference>
<feature type="transmembrane region" description="Helical" evidence="2">
    <location>
        <begin position="75"/>
        <end position="98"/>
    </location>
</feature>
<proteinExistence type="predicted"/>
<dbReference type="GO" id="GO:1904273">
    <property type="term" value="P:L-alanine import across plasma membrane"/>
    <property type="evidence" value="ECO:0007669"/>
    <property type="project" value="TreeGrafter"/>
</dbReference>
<dbReference type="InterPro" id="IPR031984">
    <property type="entry name" value="SLC3A2_N"/>
</dbReference>
<dbReference type="InterPro" id="IPR042280">
    <property type="entry name" value="SLC3A2"/>
</dbReference>
<evidence type="ECO:0000313" key="5">
    <source>
        <dbReference type="EMBL" id="PAA92805.1"/>
    </source>
</evidence>
<keyword evidence="2" id="KW-1133">Transmembrane helix</keyword>
<comment type="caution">
    <text evidence="4">The sequence shown here is derived from an EMBL/GenBank/DDBJ whole genome shotgun (WGS) entry which is preliminary data.</text>
</comment>
<keyword evidence="2" id="KW-0472">Membrane</keyword>
<sequence>MVKTPPTSEQDPEQPPTQHVDDDAADALPLVEIADPSRKSEHQNEQRQPAPQLSGLTREELEAYVNDPFWRRLRLATLCLFAALWLCMFAAVIVIVVASPKCPPRPPRQFWQRPVYRLQLAAFAPATNSDPSAVGSLAGLANRLAYLRDTLGMSNFLIGGGVNPVGPASGCPTDFAAIRPPLGRLSDLSALAKKGRKKGFNLILELDLSQADPAWSDKPDDFIKSPWPGKSSRDSKLAWSNEQLHLPRSTCNSLNVSSPSVRSRLGAALTAWLDAGVSGFLLNNVAFMAPTVADSPPIPNSDWFASDPVPHLYSNSSVEFVRWARGLLNQEADRLGRDLALFVDPGNTGFSQPPDRLAAYLAAGAHAVVSVGLGRPLSEKSPAGADSSNARRLVESVMAAVGSKFEGGVIFATAWPSLRRPTDPMLTALSLTLPGVPCLYYGQELGMVHVPGVRFQSNSSLLSSYLPGNDSTDPSETPMQWSGSAANAGWLKNTSSRLDWVDLQPRAADIRAHNLRRLAASGHPASALQFVRDLLGLVSSLESLQWGRVDFLPTPAGSSAGLIAFRRRAVRFPAVFVVRNPGAVSATVDLTAGEADSGSVTGSLKLIYSGGGGAGGAYEVGQSYRLDRVFVPEFSTLVFLADS</sequence>
<name>A0A267ENK6_9PLAT</name>
<organism evidence="4 6">
    <name type="scientific">Macrostomum lignano</name>
    <dbReference type="NCBI Taxonomy" id="282301"/>
    <lineage>
        <taxon>Eukaryota</taxon>
        <taxon>Metazoa</taxon>
        <taxon>Spiralia</taxon>
        <taxon>Lophotrochozoa</taxon>
        <taxon>Platyhelminthes</taxon>
        <taxon>Rhabditophora</taxon>
        <taxon>Macrostomorpha</taxon>
        <taxon>Macrostomida</taxon>
        <taxon>Macrostomidae</taxon>
        <taxon>Macrostomum</taxon>
    </lineage>
</organism>
<dbReference type="GO" id="GO:0016324">
    <property type="term" value="C:apical plasma membrane"/>
    <property type="evidence" value="ECO:0007669"/>
    <property type="project" value="TreeGrafter"/>
</dbReference>
<dbReference type="SMART" id="SM00642">
    <property type="entry name" value="Aamy"/>
    <property type="match status" value="1"/>
</dbReference>
<dbReference type="Pfam" id="PF16028">
    <property type="entry name" value="SLC3A2_N"/>
    <property type="match status" value="1"/>
</dbReference>
<dbReference type="GO" id="GO:0015180">
    <property type="term" value="F:L-alanine transmembrane transporter activity"/>
    <property type="evidence" value="ECO:0007669"/>
    <property type="project" value="TreeGrafter"/>
</dbReference>
<dbReference type="GO" id="GO:1903801">
    <property type="term" value="P:L-leucine import across plasma membrane"/>
    <property type="evidence" value="ECO:0007669"/>
    <property type="project" value="TreeGrafter"/>
</dbReference>
<dbReference type="GO" id="GO:0015823">
    <property type="term" value="P:phenylalanine transport"/>
    <property type="evidence" value="ECO:0007669"/>
    <property type="project" value="TreeGrafter"/>
</dbReference>
<keyword evidence="2" id="KW-0812">Transmembrane</keyword>
<dbReference type="GO" id="GO:0015190">
    <property type="term" value="F:L-leucine transmembrane transporter activity"/>
    <property type="evidence" value="ECO:0007669"/>
    <property type="project" value="TreeGrafter"/>
</dbReference>
<dbReference type="EMBL" id="NIVC01000039">
    <property type="protein sequence ID" value="PAA92805.1"/>
    <property type="molecule type" value="Genomic_DNA"/>
</dbReference>
<protein>
    <recommendedName>
        <fullName evidence="3">Glycosyl hydrolase family 13 catalytic domain-containing protein</fullName>
    </recommendedName>
</protein>
<accession>A0A267ENK6</accession>
<evidence type="ECO:0000259" key="3">
    <source>
        <dbReference type="SMART" id="SM00642"/>
    </source>
</evidence>
<keyword evidence="6" id="KW-1185">Reference proteome</keyword>
<dbReference type="Pfam" id="PF00128">
    <property type="entry name" value="Alpha-amylase"/>
    <property type="match status" value="1"/>
</dbReference>
<feature type="region of interest" description="Disordered" evidence="1">
    <location>
        <begin position="1"/>
        <end position="55"/>
    </location>
</feature>
<dbReference type="Gene3D" id="3.20.20.80">
    <property type="entry name" value="Glycosidases"/>
    <property type="match status" value="2"/>
</dbReference>
<dbReference type="AlphaFoldDB" id="A0A267ENK6"/>
<dbReference type="GO" id="GO:0015173">
    <property type="term" value="F:aromatic amino acid transmembrane transporter activity"/>
    <property type="evidence" value="ECO:0007669"/>
    <property type="project" value="TreeGrafter"/>
</dbReference>
<gene>
    <name evidence="4" type="ORF">BOX15_Mlig022767g1</name>
    <name evidence="5" type="ORF">BOX15_Mlig022767g3</name>
</gene>
<dbReference type="EMBL" id="NIVC01001947">
    <property type="protein sequence ID" value="PAA62352.1"/>
    <property type="molecule type" value="Genomic_DNA"/>
</dbReference>
<dbReference type="OrthoDB" id="1740265at2759"/>
<reference evidence="4 6" key="1">
    <citation type="submission" date="2017-06" db="EMBL/GenBank/DDBJ databases">
        <title>A platform for efficient transgenesis in Macrostomum lignano, a flatworm model organism for stem cell research.</title>
        <authorList>
            <person name="Berezikov E."/>
        </authorList>
    </citation>
    <scope>NUCLEOTIDE SEQUENCE [LARGE SCALE GENOMIC DNA]</scope>
    <source>
        <strain evidence="4">DV1</strain>
        <tissue evidence="4">Whole organism</tissue>
    </source>
</reference>